<dbReference type="Pfam" id="PF22780">
    <property type="entry name" value="HI0933_like_1st"/>
    <property type="match status" value="1"/>
</dbReference>
<evidence type="ECO:0000259" key="4">
    <source>
        <dbReference type="Pfam" id="PF03486"/>
    </source>
</evidence>
<dbReference type="InterPro" id="IPR004792">
    <property type="entry name" value="BaiN-like"/>
</dbReference>
<evidence type="ECO:0000313" key="7">
    <source>
        <dbReference type="Proteomes" id="UP001279642"/>
    </source>
</evidence>
<dbReference type="SUPFAM" id="SSF160996">
    <property type="entry name" value="HI0933 insert domain-like"/>
    <property type="match status" value="1"/>
</dbReference>
<evidence type="ECO:0000256" key="1">
    <source>
        <dbReference type="ARBA" id="ARBA00001974"/>
    </source>
</evidence>
<keyword evidence="7" id="KW-1185">Reference proteome</keyword>
<dbReference type="InterPro" id="IPR036188">
    <property type="entry name" value="FAD/NAD-bd_sf"/>
</dbReference>
<dbReference type="Gene3D" id="2.40.30.10">
    <property type="entry name" value="Translation factors"/>
    <property type="match status" value="1"/>
</dbReference>
<dbReference type="SUPFAM" id="SSF51905">
    <property type="entry name" value="FAD/NAD(P)-binding domain"/>
    <property type="match status" value="1"/>
</dbReference>
<gene>
    <name evidence="6" type="ORF">SMD27_10045</name>
</gene>
<dbReference type="RefSeq" id="WP_320508230.1">
    <property type="nucleotide sequence ID" value="NZ_JAXCLW010000002.1"/>
</dbReference>
<dbReference type="Gene3D" id="1.10.8.260">
    <property type="entry name" value="HI0933 insert domain-like"/>
    <property type="match status" value="1"/>
</dbReference>
<reference evidence="6 7" key="1">
    <citation type="journal article" date="2016" name="Antonie Van Leeuwenhoek">
        <title>Dongia soli sp. nov., isolated from soil from Dokdo, Korea.</title>
        <authorList>
            <person name="Kim D.U."/>
            <person name="Lee H."/>
            <person name="Kim H."/>
            <person name="Kim S.G."/>
            <person name="Ka J.O."/>
        </authorList>
    </citation>
    <scope>NUCLEOTIDE SEQUENCE [LARGE SCALE GENOMIC DNA]</scope>
    <source>
        <strain evidence="6 7">D78</strain>
    </source>
</reference>
<evidence type="ECO:0000256" key="3">
    <source>
        <dbReference type="ARBA" id="ARBA00022827"/>
    </source>
</evidence>
<evidence type="ECO:0000313" key="6">
    <source>
        <dbReference type="EMBL" id="MDY0883185.1"/>
    </source>
</evidence>
<dbReference type="Gene3D" id="3.50.50.60">
    <property type="entry name" value="FAD/NAD(P)-binding domain"/>
    <property type="match status" value="1"/>
</dbReference>
<dbReference type="NCBIfam" id="TIGR00275">
    <property type="entry name" value="aminoacetone oxidase family FAD-binding enzyme"/>
    <property type="match status" value="1"/>
</dbReference>
<organism evidence="6 7">
    <name type="scientific">Dongia soli</name>
    <dbReference type="NCBI Taxonomy" id="600628"/>
    <lineage>
        <taxon>Bacteria</taxon>
        <taxon>Pseudomonadati</taxon>
        <taxon>Pseudomonadota</taxon>
        <taxon>Alphaproteobacteria</taxon>
        <taxon>Rhodospirillales</taxon>
        <taxon>Dongiaceae</taxon>
        <taxon>Dongia</taxon>
    </lineage>
</organism>
<keyword evidence="3" id="KW-0274">FAD</keyword>
<dbReference type="Pfam" id="PF03486">
    <property type="entry name" value="HI0933_like"/>
    <property type="match status" value="1"/>
</dbReference>
<dbReference type="NCBIfam" id="TIGR03862">
    <property type="entry name" value="flavo_PP4765"/>
    <property type="match status" value="1"/>
</dbReference>
<dbReference type="EMBL" id="JAXCLW010000002">
    <property type="protein sequence ID" value="MDY0883185.1"/>
    <property type="molecule type" value="Genomic_DNA"/>
</dbReference>
<comment type="caution">
    <text evidence="6">The sequence shown here is derived from an EMBL/GenBank/DDBJ whole genome shotgun (WGS) entry which is preliminary data.</text>
</comment>
<keyword evidence="2" id="KW-0285">Flavoprotein</keyword>
<name>A0ABU5EB16_9PROT</name>
<dbReference type="InterPro" id="IPR023166">
    <property type="entry name" value="BaiN-like_dom_sf"/>
</dbReference>
<dbReference type="Proteomes" id="UP001279642">
    <property type="component" value="Unassembled WGS sequence"/>
</dbReference>
<protein>
    <submittedName>
        <fullName evidence="6">TIGR03862 family flavoprotein</fullName>
    </submittedName>
</protein>
<evidence type="ECO:0000259" key="5">
    <source>
        <dbReference type="Pfam" id="PF22780"/>
    </source>
</evidence>
<dbReference type="InterPro" id="IPR057661">
    <property type="entry name" value="RsdA/BaiN/AoA(So)_Rossmann"/>
</dbReference>
<comment type="cofactor">
    <cofactor evidence="1">
        <name>FAD</name>
        <dbReference type="ChEBI" id="CHEBI:57692"/>
    </cofactor>
</comment>
<dbReference type="InterPro" id="IPR055178">
    <property type="entry name" value="RsdA/BaiN/AoA(So)-like_dom"/>
</dbReference>
<accession>A0ABU5EB16</accession>
<feature type="domain" description="RsdA/BaiN/AoA(So)-like insert" evidence="5">
    <location>
        <begin position="196"/>
        <end position="346"/>
    </location>
</feature>
<sequence length="409" mass="44109">MPTEMLRPTIAVIGAGPAGLMAAECLSAAGLGVTVFDGMATPGRKFLMAGRGGLNLTHSERIEQFVERYGLQATRFRRYLSRFSPQDLRSWADGLGAETFIGSSGRVFPKAMKASGLLRAWLARLVAQGVDLRLCHHWQGWSGEHLLFRLADGDEMRVAPEAIVLALGGASWPKLGADGGWISLLEDQDITVRPMRPSNCGFETDWSAHFRDKAAGRPLKNLMLSLGHHHARGEVMITGYGIEGGPVYALSAAIRDSLADREPVAVSCDLKPDMAVGVLAQRLAARRHGQSLSQFLKKDLGLAEVTYSLLREVSAPVPSEPHEIAALLKALPIRIYRTRPIEQAISSAGGIDFASLTEDLMLRAKPGIFVCGEMLDWEAPTGGYLLQGCLSTAVIAADGVRSWLSSNPS</sequence>
<dbReference type="InterPro" id="IPR022460">
    <property type="entry name" value="Flavoprotein_PP4765"/>
</dbReference>
<feature type="domain" description="RsdA/BaiN/AoA(So)-like Rossmann fold-like" evidence="4">
    <location>
        <begin position="9"/>
        <end position="398"/>
    </location>
</feature>
<proteinExistence type="predicted"/>
<evidence type="ECO:0000256" key="2">
    <source>
        <dbReference type="ARBA" id="ARBA00022630"/>
    </source>
</evidence>
<dbReference type="PANTHER" id="PTHR42887">
    <property type="entry name" value="OS12G0638800 PROTEIN"/>
    <property type="match status" value="1"/>
</dbReference>
<dbReference type="PANTHER" id="PTHR42887:SF1">
    <property type="entry name" value="BLR3961 PROTEIN"/>
    <property type="match status" value="1"/>
</dbReference>